<protein>
    <recommendedName>
        <fullName evidence="10">UDP-2,3-diacylglucosamine hydrolase</fullName>
        <ecNumber evidence="10">3.6.1.54</ecNumber>
    </recommendedName>
    <alternativeName>
        <fullName evidence="10">UDP-2,3-diacylglucosamine diphosphatase</fullName>
    </alternativeName>
</protein>
<feature type="binding site" evidence="10">
    <location>
        <position position="195"/>
    </location>
    <ligand>
        <name>substrate</name>
    </ligand>
</feature>
<dbReference type="InterPro" id="IPR004843">
    <property type="entry name" value="Calcineurin-like_PHP"/>
</dbReference>
<comment type="cofactor">
    <cofactor evidence="10">
        <name>Mn(2+)</name>
        <dbReference type="ChEBI" id="CHEBI:29035"/>
    </cofactor>
    <text evidence="10">Binds 2 Mn(2+) ions per subunit in a binuclear metal center.</text>
</comment>
<feature type="binding site" evidence="10">
    <location>
        <position position="197"/>
    </location>
    <ligand>
        <name>Mn(2+)</name>
        <dbReference type="ChEBI" id="CHEBI:29035"/>
        <label>1</label>
    </ligand>
</feature>
<dbReference type="NCBIfam" id="TIGR01854">
    <property type="entry name" value="lipid_A_lpxH"/>
    <property type="match status" value="1"/>
</dbReference>
<dbReference type="GO" id="GO:0019897">
    <property type="term" value="C:extrinsic component of plasma membrane"/>
    <property type="evidence" value="ECO:0007669"/>
    <property type="project" value="UniProtKB-UniRule"/>
</dbReference>
<keyword evidence="1 10" id="KW-1003">Cell membrane</keyword>
<dbReference type="GO" id="GO:0008758">
    <property type="term" value="F:UDP-2,3-diacylglucosamine hydrolase activity"/>
    <property type="evidence" value="ECO:0007669"/>
    <property type="project" value="UniProtKB-UniRule"/>
</dbReference>
<dbReference type="SUPFAM" id="SSF56300">
    <property type="entry name" value="Metallo-dependent phosphatases"/>
    <property type="match status" value="1"/>
</dbReference>
<dbReference type="GO" id="GO:0030145">
    <property type="term" value="F:manganese ion binding"/>
    <property type="evidence" value="ECO:0007669"/>
    <property type="project" value="UniProtKB-UniRule"/>
</dbReference>
<dbReference type="InterPro" id="IPR029052">
    <property type="entry name" value="Metallo-depent_PP-like"/>
</dbReference>
<feature type="binding site" evidence="10">
    <location>
        <position position="8"/>
    </location>
    <ligand>
        <name>Mn(2+)</name>
        <dbReference type="ChEBI" id="CHEBI:29035"/>
        <label>1</label>
    </ligand>
</feature>
<keyword evidence="13" id="KW-1185">Reference proteome</keyword>
<feature type="binding site" evidence="10">
    <location>
        <position position="10"/>
    </location>
    <ligand>
        <name>Mn(2+)</name>
        <dbReference type="ChEBI" id="CHEBI:29035"/>
        <label>1</label>
    </ligand>
</feature>
<reference evidence="12 13" key="2">
    <citation type="submission" date="2019-09" db="EMBL/GenBank/DDBJ databases">
        <authorList>
            <person name="Mazur A."/>
        </authorList>
    </citation>
    <scope>NUCLEOTIDE SEQUENCE [LARGE SCALE GENOMIC DNA]</scope>
    <source>
        <strain evidence="12 13">3729k</strain>
    </source>
</reference>
<comment type="pathway">
    <text evidence="10">Glycolipid biosynthesis; lipid IV(A) biosynthesis; lipid IV(A) from (3R)-3-hydroxytetradecanoyl-[acyl-carrier-protein] and UDP-N-acetyl-alpha-D-glucosamine: step 4/6.</text>
</comment>
<dbReference type="Gene3D" id="3.60.21.10">
    <property type="match status" value="1"/>
</dbReference>
<evidence type="ECO:0000256" key="4">
    <source>
        <dbReference type="ARBA" id="ARBA00022556"/>
    </source>
</evidence>
<evidence type="ECO:0000256" key="9">
    <source>
        <dbReference type="ARBA" id="ARBA00023211"/>
    </source>
</evidence>
<feature type="binding site" evidence="10">
    <location>
        <position position="41"/>
    </location>
    <ligand>
        <name>Mn(2+)</name>
        <dbReference type="ChEBI" id="CHEBI:29035"/>
        <label>1</label>
    </ligand>
</feature>
<evidence type="ECO:0000259" key="11">
    <source>
        <dbReference type="Pfam" id="PF00149"/>
    </source>
</evidence>
<dbReference type="CDD" id="cd07398">
    <property type="entry name" value="MPP_YbbF-LpxH"/>
    <property type="match status" value="1"/>
</dbReference>
<dbReference type="AlphaFoldDB" id="A0A5B2ZDV6"/>
<evidence type="ECO:0000256" key="10">
    <source>
        <dbReference type="HAMAP-Rule" id="MF_00575"/>
    </source>
</evidence>
<dbReference type="Pfam" id="PF00149">
    <property type="entry name" value="Metallophos"/>
    <property type="match status" value="1"/>
</dbReference>
<dbReference type="GO" id="GO:0005737">
    <property type="term" value="C:cytoplasm"/>
    <property type="evidence" value="ECO:0007669"/>
    <property type="project" value="InterPro"/>
</dbReference>
<comment type="subcellular location">
    <subcellularLocation>
        <location evidence="10">Cell inner membrane</location>
        <topology evidence="10">Peripheral membrane protein</topology>
        <orientation evidence="10">Cytoplasmic side</orientation>
    </subcellularLocation>
</comment>
<dbReference type="RefSeq" id="WP_149859914.1">
    <property type="nucleotide sequence ID" value="NZ_VUOD01000002.1"/>
</dbReference>
<evidence type="ECO:0000256" key="8">
    <source>
        <dbReference type="ARBA" id="ARBA00023136"/>
    </source>
</evidence>
<feature type="binding site" evidence="10">
    <location>
        <begin position="79"/>
        <end position="80"/>
    </location>
    <ligand>
        <name>substrate</name>
    </ligand>
</feature>
<evidence type="ECO:0000256" key="6">
    <source>
        <dbReference type="ARBA" id="ARBA00022801"/>
    </source>
</evidence>
<evidence type="ECO:0000313" key="13">
    <source>
        <dbReference type="Proteomes" id="UP000322165"/>
    </source>
</evidence>
<sequence>MSTLFVSDLHLDPARPEATLAFLGLLAGEARRAEALYILGDLFEAWLGDDDPGEPGAGVCAALTALADSGVPVFLMRGNRDFLFGPRMAERCHATLLPDPCVLSLYGQPTLLMHGDQLCTDDTAYQAFRRQVRDPGWQERFLAQPLEARKAFAAQARAASRAHQQGVSESITDVSPATVEATMCRYGVQRLIHGHTHRPAIHQLLLDGRPATRIVLGDWYEQASVLRVDTDGFALGGL</sequence>
<feature type="binding site" evidence="10">
    <location>
        <position position="122"/>
    </location>
    <ligand>
        <name>substrate</name>
    </ligand>
</feature>
<evidence type="ECO:0000256" key="2">
    <source>
        <dbReference type="ARBA" id="ARBA00022516"/>
    </source>
</evidence>
<proteinExistence type="inferred from homology"/>
<feature type="domain" description="Calcineurin-like phosphoesterase" evidence="11">
    <location>
        <begin position="1"/>
        <end position="199"/>
    </location>
</feature>
<keyword evidence="4 10" id="KW-0441">Lipid A biosynthesis</keyword>
<keyword evidence="5 10" id="KW-0479">Metal-binding</keyword>
<reference evidence="12 13" key="1">
    <citation type="submission" date="2019-09" db="EMBL/GenBank/DDBJ databases">
        <title>Arenimonas chukotkensis sp. nov., a bacterium isolated from Chukotka hot spring, Arctic region, Russia.</title>
        <authorList>
            <person name="Zayulina K.S."/>
            <person name="Prokofeva M.I."/>
            <person name="Elcheninov A.G."/>
            <person name="Novikov A."/>
            <person name="Kochetkova T.V."/>
            <person name="Kublanov I.V."/>
        </authorList>
    </citation>
    <scope>NUCLEOTIDE SEQUENCE [LARGE SCALE GENOMIC DNA]</scope>
    <source>
        <strain evidence="12 13">3729k</strain>
    </source>
</reference>
<keyword evidence="6 10" id="KW-0378">Hydrolase</keyword>
<feature type="binding site" evidence="10">
    <location>
        <position position="41"/>
    </location>
    <ligand>
        <name>Mn(2+)</name>
        <dbReference type="ChEBI" id="CHEBI:29035"/>
        <label>2</label>
    </ligand>
</feature>
<comment type="similarity">
    <text evidence="10">Belongs to the LpxH family.</text>
</comment>
<dbReference type="HAMAP" id="MF_00575">
    <property type="entry name" value="LpxH"/>
    <property type="match status" value="1"/>
</dbReference>
<feature type="binding site" evidence="10">
    <location>
        <position position="79"/>
    </location>
    <ligand>
        <name>Mn(2+)</name>
        <dbReference type="ChEBI" id="CHEBI:29035"/>
        <label>2</label>
    </ligand>
</feature>
<accession>A0A5B2ZDV6</accession>
<dbReference type="InterPro" id="IPR010138">
    <property type="entry name" value="UDP-diacylglucosamine_Hdrlase"/>
</dbReference>
<keyword evidence="9 10" id="KW-0464">Manganese</keyword>
<feature type="binding site" evidence="10">
    <location>
        <position position="164"/>
    </location>
    <ligand>
        <name>substrate</name>
    </ligand>
</feature>
<organism evidence="12 13">
    <name type="scientific">Arenimonas fontis</name>
    <dbReference type="NCBI Taxonomy" id="2608255"/>
    <lineage>
        <taxon>Bacteria</taxon>
        <taxon>Pseudomonadati</taxon>
        <taxon>Pseudomonadota</taxon>
        <taxon>Gammaproteobacteria</taxon>
        <taxon>Lysobacterales</taxon>
        <taxon>Lysobacteraceae</taxon>
        <taxon>Arenimonas</taxon>
    </lineage>
</organism>
<dbReference type="PANTHER" id="PTHR34990">
    <property type="entry name" value="UDP-2,3-DIACYLGLUCOSAMINE HYDROLASE-RELATED"/>
    <property type="match status" value="1"/>
</dbReference>
<dbReference type="Proteomes" id="UP000322165">
    <property type="component" value="Unassembled WGS sequence"/>
</dbReference>
<feature type="binding site" evidence="10">
    <location>
        <position position="114"/>
    </location>
    <ligand>
        <name>Mn(2+)</name>
        <dbReference type="ChEBI" id="CHEBI:29035"/>
        <label>2</label>
    </ligand>
</feature>
<feature type="binding site" evidence="10">
    <location>
        <position position="195"/>
    </location>
    <ligand>
        <name>Mn(2+)</name>
        <dbReference type="ChEBI" id="CHEBI:29035"/>
        <label>2</label>
    </ligand>
</feature>
<keyword evidence="3 10" id="KW-0997">Cell inner membrane</keyword>
<keyword evidence="2 10" id="KW-0444">Lipid biosynthesis</keyword>
<comment type="function">
    <text evidence="10">Hydrolyzes the pyrophosphate bond of UDP-2,3-diacylglucosamine to yield 2,3-diacylglucosamine 1-phosphate (lipid X) and UMP by catalyzing the attack of water at the alpha-P atom. Involved in the biosynthesis of lipid A, a phosphorylated glycolipid that anchors the lipopolysaccharide to the outer membrane of the cell.</text>
</comment>
<dbReference type="EC" id="3.6.1.54" evidence="10"/>
<dbReference type="PANTHER" id="PTHR34990:SF1">
    <property type="entry name" value="UDP-2,3-DIACYLGLUCOSAMINE HYDROLASE"/>
    <property type="match status" value="1"/>
</dbReference>
<comment type="caution">
    <text evidence="12">The sequence shown here is derived from an EMBL/GenBank/DDBJ whole genome shotgun (WGS) entry which is preliminary data.</text>
</comment>
<feature type="binding site" evidence="10">
    <location>
        <position position="160"/>
    </location>
    <ligand>
        <name>substrate</name>
    </ligand>
</feature>
<dbReference type="NCBIfam" id="NF003743">
    <property type="entry name" value="PRK05340.1"/>
    <property type="match status" value="1"/>
</dbReference>
<evidence type="ECO:0000313" key="12">
    <source>
        <dbReference type="EMBL" id="KAA2285813.1"/>
    </source>
</evidence>
<dbReference type="UniPathway" id="UPA00359">
    <property type="reaction ID" value="UER00480"/>
</dbReference>
<keyword evidence="7 10" id="KW-0443">Lipid metabolism</keyword>
<evidence type="ECO:0000256" key="7">
    <source>
        <dbReference type="ARBA" id="ARBA00023098"/>
    </source>
</evidence>
<keyword evidence="8 10" id="KW-0472">Membrane</keyword>
<comment type="caution">
    <text evidence="10">Lacks conserved residue(s) required for the propagation of feature annotation.</text>
</comment>
<name>A0A5B2ZDV6_9GAMM</name>
<evidence type="ECO:0000256" key="1">
    <source>
        <dbReference type="ARBA" id="ARBA00022475"/>
    </source>
</evidence>
<dbReference type="GO" id="GO:0009245">
    <property type="term" value="P:lipid A biosynthetic process"/>
    <property type="evidence" value="ECO:0007669"/>
    <property type="project" value="UniProtKB-UniRule"/>
</dbReference>
<dbReference type="InterPro" id="IPR043461">
    <property type="entry name" value="LpxH-like"/>
</dbReference>
<comment type="catalytic activity">
    <reaction evidence="10">
        <text>UDP-2-N,3-O-bis[(3R)-3-hydroxytetradecanoyl]-alpha-D-glucosamine + H2O = 2-N,3-O-bis[(3R)-3-hydroxytetradecanoyl]-alpha-D-glucosaminyl 1-phosphate + UMP + 2 H(+)</text>
        <dbReference type="Rhea" id="RHEA:25213"/>
        <dbReference type="ChEBI" id="CHEBI:15377"/>
        <dbReference type="ChEBI" id="CHEBI:15378"/>
        <dbReference type="ChEBI" id="CHEBI:57865"/>
        <dbReference type="ChEBI" id="CHEBI:57957"/>
        <dbReference type="ChEBI" id="CHEBI:78847"/>
        <dbReference type="EC" id="3.6.1.54"/>
    </reaction>
</comment>
<evidence type="ECO:0000256" key="3">
    <source>
        <dbReference type="ARBA" id="ARBA00022519"/>
    </source>
</evidence>
<gene>
    <name evidence="10 12" type="primary">lpxH</name>
    <name evidence="12" type="ORF">F0415_04135</name>
</gene>
<dbReference type="EMBL" id="VUOD01000002">
    <property type="protein sequence ID" value="KAA2285813.1"/>
    <property type="molecule type" value="Genomic_DNA"/>
</dbReference>
<evidence type="ECO:0000256" key="5">
    <source>
        <dbReference type="ARBA" id="ARBA00022723"/>
    </source>
</evidence>